<dbReference type="PANTHER" id="PTHR24205:SF16">
    <property type="entry name" value="GH01042P-RELATED"/>
    <property type="match status" value="1"/>
</dbReference>
<protein>
    <recommendedName>
        <fullName evidence="7">LIM zinc-binding domain-containing protein</fullName>
    </recommendedName>
</protein>
<organism evidence="8 9">
    <name type="scientific">Prorocentrum cordatum</name>
    <dbReference type="NCBI Taxonomy" id="2364126"/>
    <lineage>
        <taxon>Eukaryota</taxon>
        <taxon>Sar</taxon>
        <taxon>Alveolata</taxon>
        <taxon>Dinophyceae</taxon>
        <taxon>Prorocentrales</taxon>
        <taxon>Prorocentraceae</taxon>
        <taxon>Prorocentrum</taxon>
    </lineage>
</organism>
<keyword evidence="4 5" id="KW-0440">LIM domain</keyword>
<evidence type="ECO:0000256" key="6">
    <source>
        <dbReference type="SAM" id="MobiDB-lite"/>
    </source>
</evidence>
<dbReference type="PANTHER" id="PTHR24205">
    <property type="entry name" value="FOUR AND A HALF LIM DOMAINS PROTEIN"/>
    <property type="match status" value="1"/>
</dbReference>
<dbReference type="CDD" id="cd08368">
    <property type="entry name" value="LIM"/>
    <property type="match status" value="1"/>
</dbReference>
<dbReference type="InterPro" id="IPR001781">
    <property type="entry name" value="Znf_LIM"/>
</dbReference>
<keyword evidence="1 5" id="KW-0479">Metal-binding</keyword>
<feature type="non-terminal residue" evidence="8">
    <location>
        <position position="1"/>
    </location>
</feature>
<dbReference type="PROSITE" id="PS00478">
    <property type="entry name" value="LIM_DOMAIN_1"/>
    <property type="match status" value="1"/>
</dbReference>
<dbReference type="Gene3D" id="2.10.110.10">
    <property type="entry name" value="Cysteine Rich Protein"/>
    <property type="match status" value="3"/>
</dbReference>
<accession>A0ABN9WJ85</accession>
<sequence>RPAQAGRLPHARARARRSGPEMAVGTGLGPPCSACGKEVLGKCMRAEGVMFHPECFVCGVCQEPLGGPFSVKGGVRTCKKCLPPRLCGACDLPIEGTAAELGGCAYHPDCVKCDGCAEPLPGSFFVQGSRRLCGRCCSTARADAGAAAGTAAGTASRPVRTCAACGTADAGDFLLSPEGEAFHRECFVCQRCPHPPASLLACFSG</sequence>
<dbReference type="Proteomes" id="UP001189429">
    <property type="component" value="Unassembled WGS sequence"/>
</dbReference>
<feature type="domain" description="LIM zinc-binding" evidence="7">
    <location>
        <begin position="30"/>
        <end position="88"/>
    </location>
</feature>
<feature type="region of interest" description="Disordered" evidence="6">
    <location>
        <begin position="1"/>
        <end position="22"/>
    </location>
</feature>
<gene>
    <name evidence="8" type="ORF">PCOR1329_LOCUS67879</name>
</gene>
<evidence type="ECO:0000256" key="1">
    <source>
        <dbReference type="ARBA" id="ARBA00022723"/>
    </source>
</evidence>
<keyword evidence="2" id="KW-0677">Repeat</keyword>
<evidence type="ECO:0000259" key="7">
    <source>
        <dbReference type="PROSITE" id="PS50023"/>
    </source>
</evidence>
<evidence type="ECO:0000256" key="4">
    <source>
        <dbReference type="ARBA" id="ARBA00023038"/>
    </source>
</evidence>
<dbReference type="EMBL" id="CAUYUJ010018820">
    <property type="protein sequence ID" value="CAK0886565.1"/>
    <property type="molecule type" value="Genomic_DNA"/>
</dbReference>
<reference evidence="8" key="1">
    <citation type="submission" date="2023-10" db="EMBL/GenBank/DDBJ databases">
        <authorList>
            <person name="Chen Y."/>
            <person name="Shah S."/>
            <person name="Dougan E. K."/>
            <person name="Thang M."/>
            <person name="Chan C."/>
        </authorList>
    </citation>
    <scope>NUCLEOTIDE SEQUENCE [LARGE SCALE GENOMIC DNA]</scope>
</reference>
<dbReference type="PROSITE" id="PS50023">
    <property type="entry name" value="LIM_DOMAIN_2"/>
    <property type="match status" value="2"/>
</dbReference>
<comment type="caution">
    <text evidence="8">The sequence shown here is derived from an EMBL/GenBank/DDBJ whole genome shotgun (WGS) entry which is preliminary data.</text>
</comment>
<evidence type="ECO:0000313" key="8">
    <source>
        <dbReference type="EMBL" id="CAK0886565.1"/>
    </source>
</evidence>
<dbReference type="SUPFAM" id="SSF57716">
    <property type="entry name" value="Glucocorticoid receptor-like (DNA-binding domain)"/>
    <property type="match status" value="2"/>
</dbReference>
<name>A0ABN9WJ85_9DINO</name>
<keyword evidence="9" id="KW-1185">Reference proteome</keyword>
<evidence type="ECO:0000256" key="5">
    <source>
        <dbReference type="PROSITE-ProRule" id="PRU00125"/>
    </source>
</evidence>
<evidence type="ECO:0000313" key="9">
    <source>
        <dbReference type="Proteomes" id="UP001189429"/>
    </source>
</evidence>
<proteinExistence type="predicted"/>
<feature type="domain" description="LIM zinc-binding" evidence="7">
    <location>
        <begin position="160"/>
        <end position="205"/>
    </location>
</feature>
<dbReference type="Pfam" id="PF00412">
    <property type="entry name" value="LIM"/>
    <property type="match status" value="2"/>
</dbReference>
<dbReference type="SMART" id="SM00132">
    <property type="entry name" value="LIM"/>
    <property type="match status" value="2"/>
</dbReference>
<evidence type="ECO:0000256" key="3">
    <source>
        <dbReference type="ARBA" id="ARBA00022833"/>
    </source>
</evidence>
<keyword evidence="3 5" id="KW-0862">Zinc</keyword>
<evidence type="ECO:0000256" key="2">
    <source>
        <dbReference type="ARBA" id="ARBA00022737"/>
    </source>
</evidence>